<dbReference type="Gene3D" id="3.30.710.10">
    <property type="entry name" value="Potassium Channel Kv1.1, Chain A"/>
    <property type="match status" value="1"/>
</dbReference>
<protein>
    <recommendedName>
        <fullName evidence="2">BTB domain-containing protein</fullName>
    </recommendedName>
</protein>
<dbReference type="SUPFAM" id="SSF54695">
    <property type="entry name" value="POZ domain"/>
    <property type="match status" value="1"/>
</dbReference>
<keyword evidence="4" id="KW-1185">Reference proteome</keyword>
<feature type="compositionally biased region" description="Basic and acidic residues" evidence="1">
    <location>
        <begin position="15"/>
        <end position="30"/>
    </location>
</feature>
<sequence length="331" mass="37654">MPPKRTSSHTPPVNEHTRSPKRVRSEKDKSASPVEDVTSSNTGKTGNINGSGAKVIPVSESEDYNIPKNGDSIPIGASAAQGTLPDQNDDPSDSIDPAKSYEIPFYNEIGAEITTIYVGSEAVLFRVPKKLLCAKVPYFEKLLDENGNILKLEDDSPECFGLLLEWVYNNRLRMLKSRLDEESRTYKTSWNPIALYSFARKLDLGELMDRIIDLMRQVDFEQNSHYDARAIRWVFHGDALCDEISDLQSYVVELTVYIIRTAKTDSDPTIDTTDLLDLMQIEMFAEEFIFFNRQNEAIDPRKTSNACIYHTHEEKFCRAQKYSPKYQISTK</sequence>
<evidence type="ECO:0000259" key="2">
    <source>
        <dbReference type="PROSITE" id="PS50097"/>
    </source>
</evidence>
<feature type="domain" description="BTB" evidence="2">
    <location>
        <begin position="112"/>
        <end position="176"/>
    </location>
</feature>
<feature type="compositionally biased region" description="Polar residues" evidence="1">
    <location>
        <begin position="37"/>
        <end position="50"/>
    </location>
</feature>
<dbReference type="EMBL" id="JAPEIS010000013">
    <property type="protein sequence ID" value="KAJ8060752.1"/>
    <property type="molecule type" value="Genomic_DNA"/>
</dbReference>
<dbReference type="OrthoDB" id="6359816at2759"/>
<dbReference type="InterPro" id="IPR011333">
    <property type="entry name" value="SKP1/BTB/POZ_sf"/>
</dbReference>
<reference evidence="3" key="1">
    <citation type="submission" date="2022-11" db="EMBL/GenBank/DDBJ databases">
        <title>Genome Resource of Sclerotinia nivalis Strain SnTB1, a Plant Pathogen Isolated from American Ginseng.</title>
        <authorList>
            <person name="Fan S."/>
        </authorList>
    </citation>
    <scope>NUCLEOTIDE SEQUENCE</scope>
    <source>
        <strain evidence="3">SnTB1</strain>
    </source>
</reference>
<dbReference type="PANTHER" id="PTHR47843">
    <property type="entry name" value="BTB DOMAIN-CONTAINING PROTEIN-RELATED"/>
    <property type="match status" value="1"/>
</dbReference>
<accession>A0A9X0DGF3</accession>
<organism evidence="3 4">
    <name type="scientific">Sclerotinia nivalis</name>
    <dbReference type="NCBI Taxonomy" id="352851"/>
    <lineage>
        <taxon>Eukaryota</taxon>
        <taxon>Fungi</taxon>
        <taxon>Dikarya</taxon>
        <taxon>Ascomycota</taxon>
        <taxon>Pezizomycotina</taxon>
        <taxon>Leotiomycetes</taxon>
        <taxon>Helotiales</taxon>
        <taxon>Sclerotiniaceae</taxon>
        <taxon>Sclerotinia</taxon>
    </lineage>
</organism>
<dbReference type="InterPro" id="IPR000210">
    <property type="entry name" value="BTB/POZ_dom"/>
</dbReference>
<comment type="caution">
    <text evidence="3">The sequence shown here is derived from an EMBL/GenBank/DDBJ whole genome shotgun (WGS) entry which is preliminary data.</text>
</comment>
<evidence type="ECO:0000313" key="4">
    <source>
        <dbReference type="Proteomes" id="UP001152300"/>
    </source>
</evidence>
<gene>
    <name evidence="3" type="ORF">OCU04_011056</name>
</gene>
<dbReference type="CDD" id="cd18186">
    <property type="entry name" value="BTB_POZ_ZBTB_KLHL-like"/>
    <property type="match status" value="1"/>
</dbReference>
<feature type="region of interest" description="Disordered" evidence="1">
    <location>
        <begin position="1"/>
        <end position="96"/>
    </location>
</feature>
<dbReference type="Pfam" id="PF00651">
    <property type="entry name" value="BTB"/>
    <property type="match status" value="1"/>
</dbReference>
<dbReference type="AlphaFoldDB" id="A0A9X0DGF3"/>
<dbReference type="PANTHER" id="PTHR47843:SF2">
    <property type="entry name" value="BTB DOMAIN-CONTAINING PROTEIN"/>
    <property type="match status" value="1"/>
</dbReference>
<evidence type="ECO:0000313" key="3">
    <source>
        <dbReference type="EMBL" id="KAJ8060752.1"/>
    </source>
</evidence>
<dbReference type="PROSITE" id="PS50097">
    <property type="entry name" value="BTB"/>
    <property type="match status" value="1"/>
</dbReference>
<dbReference type="Proteomes" id="UP001152300">
    <property type="component" value="Unassembled WGS sequence"/>
</dbReference>
<name>A0A9X0DGF3_9HELO</name>
<evidence type="ECO:0000256" key="1">
    <source>
        <dbReference type="SAM" id="MobiDB-lite"/>
    </source>
</evidence>
<proteinExistence type="predicted"/>